<feature type="transmembrane region" description="Helical" evidence="1">
    <location>
        <begin position="78"/>
        <end position="101"/>
    </location>
</feature>
<evidence type="ECO:0000256" key="1">
    <source>
        <dbReference type="SAM" id="Phobius"/>
    </source>
</evidence>
<keyword evidence="1" id="KW-0472">Membrane</keyword>
<reference evidence="2 3" key="1">
    <citation type="submission" date="2016-09" db="EMBL/GenBank/DDBJ databases">
        <title>Acidihalobacter prosperus V6 (DSM14174).</title>
        <authorList>
            <person name="Khaleque H.N."/>
            <person name="Ramsay J.P."/>
            <person name="Murphy R.J.T."/>
            <person name="Kaksonen A.H."/>
            <person name="Boxall N.J."/>
            <person name="Watkin E.L.J."/>
        </authorList>
    </citation>
    <scope>NUCLEOTIDE SEQUENCE [LARGE SCALE GENOMIC DNA]</scope>
    <source>
        <strain evidence="2 3">V6</strain>
        <plasmid evidence="3">papv6</plasmid>
    </source>
</reference>
<evidence type="ECO:0000313" key="2">
    <source>
        <dbReference type="EMBL" id="AOV18718.1"/>
    </source>
</evidence>
<dbReference type="AlphaFoldDB" id="A0A1D8KCN5"/>
<sequence length="154" mass="16407">MDGAIQRRAGFARMIQAIDVNVRGRVFQRSALIFRIAQASDLVVRGLALISLLPFGYCAMFVMGFAEGKPSVVGIDPVAAGLLIAIVGGAVLTSGMMPSGFTPESWGAKSRWALNAAMRVPAYAAVVSAFLILPQTLQVFDAILRFTSFKLNLA</sequence>
<gene>
    <name evidence="2" type="ORF">BJI67_15855</name>
</gene>
<geneLocation type="plasmid" evidence="3">
    <name>papv6</name>
</geneLocation>
<organism evidence="2 3">
    <name type="scientific">Acidihalobacter aeolianus</name>
    <dbReference type="NCBI Taxonomy" id="2792603"/>
    <lineage>
        <taxon>Bacteria</taxon>
        <taxon>Pseudomonadati</taxon>
        <taxon>Pseudomonadota</taxon>
        <taxon>Gammaproteobacteria</taxon>
        <taxon>Chromatiales</taxon>
        <taxon>Ectothiorhodospiraceae</taxon>
        <taxon>Acidihalobacter</taxon>
    </lineage>
</organism>
<name>A0A1D8KCN5_9GAMM</name>
<protein>
    <submittedName>
        <fullName evidence="2">Uncharacterized protein</fullName>
    </submittedName>
</protein>
<keyword evidence="2" id="KW-0614">Plasmid</keyword>
<keyword evidence="1" id="KW-0812">Transmembrane</keyword>
<feature type="transmembrane region" description="Helical" evidence="1">
    <location>
        <begin position="42"/>
        <end position="66"/>
    </location>
</feature>
<accession>A0A1D8KCN5</accession>
<dbReference type="Proteomes" id="UP000095342">
    <property type="component" value="Plasmid pAPV6"/>
</dbReference>
<dbReference type="EMBL" id="CP017449">
    <property type="protein sequence ID" value="AOV18718.1"/>
    <property type="molecule type" value="Genomic_DNA"/>
</dbReference>
<feature type="transmembrane region" description="Helical" evidence="1">
    <location>
        <begin position="122"/>
        <end position="144"/>
    </location>
</feature>
<keyword evidence="3" id="KW-1185">Reference proteome</keyword>
<proteinExistence type="predicted"/>
<keyword evidence="1" id="KW-1133">Transmembrane helix</keyword>
<dbReference type="KEGG" id="aaeo:BJI67_15855"/>
<evidence type="ECO:0000313" key="3">
    <source>
        <dbReference type="Proteomes" id="UP000095342"/>
    </source>
</evidence>